<dbReference type="PANTHER" id="PTHR33099:SF7">
    <property type="entry name" value="MYND-TYPE DOMAIN-CONTAINING PROTEIN"/>
    <property type="match status" value="1"/>
</dbReference>
<keyword evidence="1" id="KW-0479">Metal-binding</keyword>
<feature type="domain" description="Fe2OG dioxygenase" evidence="2">
    <location>
        <begin position="66"/>
        <end position="171"/>
    </location>
</feature>
<dbReference type="OrthoDB" id="27483at2759"/>
<protein>
    <recommendedName>
        <fullName evidence="2">Fe2OG dioxygenase domain-containing protein</fullName>
    </recommendedName>
</protein>
<evidence type="ECO:0000313" key="3">
    <source>
        <dbReference type="EMBL" id="KAF2771371.1"/>
    </source>
</evidence>
<dbReference type="GO" id="GO:0046872">
    <property type="term" value="F:metal ion binding"/>
    <property type="evidence" value="ECO:0007669"/>
    <property type="project" value="UniProtKB-KW"/>
</dbReference>
<name>A0A6G1LEK2_9PEZI</name>
<dbReference type="GO" id="GO:0016491">
    <property type="term" value="F:oxidoreductase activity"/>
    <property type="evidence" value="ECO:0007669"/>
    <property type="project" value="UniProtKB-KW"/>
</dbReference>
<organism evidence="3 4">
    <name type="scientific">Teratosphaeria nubilosa</name>
    <dbReference type="NCBI Taxonomy" id="161662"/>
    <lineage>
        <taxon>Eukaryota</taxon>
        <taxon>Fungi</taxon>
        <taxon>Dikarya</taxon>
        <taxon>Ascomycota</taxon>
        <taxon>Pezizomycotina</taxon>
        <taxon>Dothideomycetes</taxon>
        <taxon>Dothideomycetidae</taxon>
        <taxon>Mycosphaerellales</taxon>
        <taxon>Teratosphaeriaceae</taxon>
        <taxon>Teratosphaeria</taxon>
    </lineage>
</organism>
<dbReference type="EMBL" id="ML995820">
    <property type="protein sequence ID" value="KAF2771371.1"/>
    <property type="molecule type" value="Genomic_DNA"/>
</dbReference>
<dbReference type="PROSITE" id="PS51471">
    <property type="entry name" value="FE2OG_OXY"/>
    <property type="match status" value="1"/>
</dbReference>
<keyword evidence="1" id="KW-0408">Iron</keyword>
<keyword evidence="4" id="KW-1185">Reference proteome</keyword>
<sequence length="357" mass="39137">VLGLINACVPASFGRGGENVFDESYRRAGALSAEDFMTDFCPYEAGIIDIVTQLLLPPMSKWRGIRAELYKLNVYNGPSGMFKAHVDTPRSDAQIGSLVVCLPVAFEGGALAVRHQGREIVHEWSHGQGGDPELEANAQCLQWAAFYSDCEHEVMPVTNGSRITLTYNLYLSAGTGLLAGHLRGLQPATLPVLTELKRTLQNDTFMQDGGYLGYYLVHGYPHSNGTLLRLVPNMLKGADLAMYEALRATNLMCVLEPISNAHGKYLGLLDSLEGKECQSTSEPGTPPSSLQGVDVDKAVVEEVDELDGYNSQMEEGSEDYVPPDYDRITWLNTSYGKNRELNMARLAVSDAFHGHTW</sequence>
<dbReference type="InterPro" id="IPR005123">
    <property type="entry name" value="Oxoglu/Fe-dep_dioxygenase_dom"/>
</dbReference>
<dbReference type="Proteomes" id="UP000799436">
    <property type="component" value="Unassembled WGS sequence"/>
</dbReference>
<reference evidence="3" key="1">
    <citation type="journal article" date="2020" name="Stud. Mycol.">
        <title>101 Dothideomycetes genomes: a test case for predicting lifestyles and emergence of pathogens.</title>
        <authorList>
            <person name="Haridas S."/>
            <person name="Albert R."/>
            <person name="Binder M."/>
            <person name="Bloem J."/>
            <person name="Labutti K."/>
            <person name="Salamov A."/>
            <person name="Andreopoulos B."/>
            <person name="Baker S."/>
            <person name="Barry K."/>
            <person name="Bills G."/>
            <person name="Bluhm B."/>
            <person name="Cannon C."/>
            <person name="Castanera R."/>
            <person name="Culley D."/>
            <person name="Daum C."/>
            <person name="Ezra D."/>
            <person name="Gonzalez J."/>
            <person name="Henrissat B."/>
            <person name="Kuo A."/>
            <person name="Liang C."/>
            <person name="Lipzen A."/>
            <person name="Lutzoni F."/>
            <person name="Magnuson J."/>
            <person name="Mondo S."/>
            <person name="Nolan M."/>
            <person name="Ohm R."/>
            <person name="Pangilinan J."/>
            <person name="Park H.-J."/>
            <person name="Ramirez L."/>
            <person name="Alfaro M."/>
            <person name="Sun H."/>
            <person name="Tritt A."/>
            <person name="Yoshinaga Y."/>
            <person name="Zwiers L.-H."/>
            <person name="Turgeon B."/>
            <person name="Goodwin S."/>
            <person name="Spatafora J."/>
            <person name="Crous P."/>
            <person name="Grigoriev I."/>
        </authorList>
    </citation>
    <scope>NUCLEOTIDE SEQUENCE</scope>
    <source>
        <strain evidence="3">CBS 116005</strain>
    </source>
</reference>
<dbReference type="PANTHER" id="PTHR33099">
    <property type="entry name" value="FE2OG DIOXYGENASE DOMAIN-CONTAINING PROTEIN"/>
    <property type="match status" value="1"/>
</dbReference>
<dbReference type="Gene3D" id="2.60.120.620">
    <property type="entry name" value="q2cbj1_9rhob like domain"/>
    <property type="match status" value="1"/>
</dbReference>
<evidence type="ECO:0000256" key="1">
    <source>
        <dbReference type="RuleBase" id="RU003682"/>
    </source>
</evidence>
<dbReference type="AlphaFoldDB" id="A0A6G1LEK2"/>
<gene>
    <name evidence="3" type="ORF">EJ03DRAFT_268957</name>
</gene>
<keyword evidence="1" id="KW-0560">Oxidoreductase</keyword>
<proteinExistence type="inferred from homology"/>
<comment type="similarity">
    <text evidence="1">Belongs to the iron/ascorbate-dependent oxidoreductase family.</text>
</comment>
<dbReference type="InterPro" id="IPR044862">
    <property type="entry name" value="Pro_4_hyd_alph_FE2OG_OXY"/>
</dbReference>
<accession>A0A6G1LEK2</accession>
<dbReference type="Pfam" id="PF13640">
    <property type="entry name" value="2OG-FeII_Oxy_3"/>
    <property type="match status" value="1"/>
</dbReference>
<feature type="non-terminal residue" evidence="3">
    <location>
        <position position="1"/>
    </location>
</feature>
<evidence type="ECO:0000259" key="2">
    <source>
        <dbReference type="PROSITE" id="PS51471"/>
    </source>
</evidence>
<evidence type="ECO:0000313" key="4">
    <source>
        <dbReference type="Proteomes" id="UP000799436"/>
    </source>
</evidence>